<accession>A0AAC8T5C8</accession>
<evidence type="ECO:0000313" key="2">
    <source>
        <dbReference type="EMBL" id="AKG03615.1"/>
    </source>
</evidence>
<dbReference type="KEGG" id="sje:AAV35_001655"/>
<dbReference type="InterPro" id="IPR003018">
    <property type="entry name" value="GAF"/>
</dbReference>
<dbReference type="Pfam" id="PF01590">
    <property type="entry name" value="GAF"/>
    <property type="match status" value="1"/>
</dbReference>
<dbReference type="CDD" id="cd07041">
    <property type="entry name" value="STAS_RsbR_RsbS_like"/>
    <property type="match status" value="1"/>
</dbReference>
<dbReference type="PANTHER" id="PTHR33745">
    <property type="entry name" value="RSBT ANTAGONIST PROTEIN RSBS-RELATED"/>
    <property type="match status" value="1"/>
</dbReference>
<feature type="domain" description="STAS" evidence="1">
    <location>
        <begin position="166"/>
        <end position="278"/>
    </location>
</feature>
<dbReference type="PROSITE" id="PS50801">
    <property type="entry name" value="STAS"/>
    <property type="match status" value="1"/>
</dbReference>
<organism evidence="2 3">
    <name type="scientific">Salimicrobium jeotgali</name>
    <dbReference type="NCBI Taxonomy" id="1230341"/>
    <lineage>
        <taxon>Bacteria</taxon>
        <taxon>Bacillati</taxon>
        <taxon>Bacillota</taxon>
        <taxon>Bacilli</taxon>
        <taxon>Bacillales</taxon>
        <taxon>Bacillaceae</taxon>
        <taxon>Salimicrobium</taxon>
    </lineage>
</organism>
<dbReference type="Proteomes" id="UP000092654">
    <property type="component" value="Chromosome"/>
</dbReference>
<dbReference type="InterPro" id="IPR051932">
    <property type="entry name" value="Bact_StressResp_Reg"/>
</dbReference>
<name>A0AAC8T5C8_9BACI</name>
<dbReference type="Pfam" id="PF01740">
    <property type="entry name" value="STAS"/>
    <property type="match status" value="1"/>
</dbReference>
<dbReference type="Gene3D" id="3.30.750.24">
    <property type="entry name" value="STAS domain"/>
    <property type="match status" value="1"/>
</dbReference>
<dbReference type="Gene3D" id="3.30.450.40">
    <property type="match status" value="1"/>
</dbReference>
<sequence>MLIMDDLKAPETFQSLKKASEKIFELVTAHLNVQTAYVAKRGDTAMTVLSSINNKEELVPEGLEVTYSGAVCRVVISGEGNTLNSSNLEKDELTRELEIAKDLKMKGFLGVTLRDQKGEVFGTLCVLDQEEKNFSEEDVQFLQSIANVLSYLIELDHTQFNMSLLNVPILPITKGVSVLTLQGIVDEQRADKLTAEVLRYASQNDIDFFVIELSGLVIIDNEFPYVVVEILQALKVMGVEPILTGVTPAIAMQEAGTVALRNLGIKTVSNIEEALEYIGFSLIES</sequence>
<dbReference type="PANTHER" id="PTHR33745:SF8">
    <property type="entry name" value="BLUE-LIGHT PHOTORECEPTOR"/>
    <property type="match status" value="1"/>
</dbReference>
<evidence type="ECO:0000313" key="3">
    <source>
        <dbReference type="Proteomes" id="UP000092654"/>
    </source>
</evidence>
<dbReference type="InterPro" id="IPR029016">
    <property type="entry name" value="GAF-like_dom_sf"/>
</dbReference>
<dbReference type="EMBL" id="CP011361">
    <property type="protein sequence ID" value="AKG03615.1"/>
    <property type="molecule type" value="Genomic_DNA"/>
</dbReference>
<dbReference type="SUPFAM" id="SSF55781">
    <property type="entry name" value="GAF domain-like"/>
    <property type="match status" value="1"/>
</dbReference>
<proteinExistence type="predicted"/>
<dbReference type="AlphaFoldDB" id="A0AAC8T5C8"/>
<dbReference type="InterPro" id="IPR002645">
    <property type="entry name" value="STAS_dom"/>
</dbReference>
<reference evidence="3" key="1">
    <citation type="submission" date="2015-06" db="EMBL/GenBank/DDBJ databases">
        <title>Salimicrobium jeotgali MJ3, isolated from Myulchi jeot, a traditional Korean fermented seafood.</title>
        <authorList>
            <person name="Kim K.H."/>
            <person name="Jeon C.O."/>
            <person name="Jin H.M."/>
        </authorList>
    </citation>
    <scope>NUCLEOTIDE SEQUENCE [LARGE SCALE GENOMIC DNA]</scope>
    <source>
        <strain evidence="3">MJ3</strain>
    </source>
</reference>
<protein>
    <submittedName>
        <fullName evidence="2">Anti-anti-sigma factor</fullName>
    </submittedName>
</protein>
<gene>
    <name evidence="2" type="ORF">AAV35_001655</name>
</gene>
<dbReference type="SUPFAM" id="SSF52091">
    <property type="entry name" value="SpoIIaa-like"/>
    <property type="match status" value="1"/>
</dbReference>
<dbReference type="SMART" id="SM00065">
    <property type="entry name" value="GAF"/>
    <property type="match status" value="1"/>
</dbReference>
<evidence type="ECO:0000259" key="1">
    <source>
        <dbReference type="PROSITE" id="PS50801"/>
    </source>
</evidence>
<dbReference type="InterPro" id="IPR036513">
    <property type="entry name" value="STAS_dom_sf"/>
</dbReference>